<reference evidence="3" key="2">
    <citation type="submission" date="2020-09" db="EMBL/GenBank/DDBJ databases">
        <authorList>
            <person name="Sun Q."/>
            <person name="Ohkuma M."/>
        </authorList>
    </citation>
    <scope>NUCLEOTIDE SEQUENCE</scope>
    <source>
        <strain evidence="3">JCM 4059</strain>
    </source>
</reference>
<feature type="compositionally biased region" description="Basic and acidic residues" evidence="1">
    <location>
        <begin position="175"/>
        <end position="197"/>
    </location>
</feature>
<proteinExistence type="predicted"/>
<evidence type="ECO:0000313" key="4">
    <source>
        <dbReference type="Proteomes" id="UP000638313"/>
    </source>
</evidence>
<feature type="region of interest" description="Disordered" evidence="1">
    <location>
        <begin position="169"/>
        <end position="210"/>
    </location>
</feature>
<dbReference type="EMBL" id="BNBD01000005">
    <property type="protein sequence ID" value="GHF48746.1"/>
    <property type="molecule type" value="Genomic_DNA"/>
</dbReference>
<evidence type="ECO:0000313" key="3">
    <source>
        <dbReference type="EMBL" id="GHF48746.1"/>
    </source>
</evidence>
<dbReference type="Proteomes" id="UP000638313">
    <property type="component" value="Unassembled WGS sequence"/>
</dbReference>
<keyword evidence="2" id="KW-0732">Signal</keyword>
<evidence type="ECO:0000256" key="2">
    <source>
        <dbReference type="SAM" id="SignalP"/>
    </source>
</evidence>
<protein>
    <submittedName>
        <fullName evidence="3">Lipoprotein</fullName>
    </submittedName>
</protein>
<dbReference type="AlphaFoldDB" id="A0A919B3X3"/>
<comment type="caution">
    <text evidence="3">The sequence shown here is derived from an EMBL/GenBank/DDBJ whole genome shotgun (WGS) entry which is preliminary data.</text>
</comment>
<sequence length="210" mass="21054">MNGALRVARRAVVVAAGLLVLSGTAAGCGIRGTAVPVDAGSAPSRATCVVRQGAQTAPPEGSVSLSVQLLCASQLLPVTRTVALPGDEDPAGAARALLDELKRQPSPLEDDAGFSTDVPQRLSVSGPRPGDPAGTLRLSVTPDELPAPGLAQVVCTFAGTAAAGGRSTVVLAGPGDERPDRPRSYGCGDEARARPESVRGSGTTVSDNAR</sequence>
<dbReference type="RefSeq" id="WP_229891029.1">
    <property type="nucleotide sequence ID" value="NZ_BNBD01000005.1"/>
</dbReference>
<gene>
    <name evidence="3" type="ORF">GCM10010218_32790</name>
</gene>
<feature type="chain" id="PRO_5038865503" evidence="2">
    <location>
        <begin position="26"/>
        <end position="210"/>
    </location>
</feature>
<accession>A0A919B3X3</accession>
<name>A0A919B3X3_9ACTN</name>
<keyword evidence="3" id="KW-0449">Lipoprotein</keyword>
<feature type="compositionally biased region" description="Polar residues" evidence="1">
    <location>
        <begin position="200"/>
        <end position="210"/>
    </location>
</feature>
<dbReference type="PROSITE" id="PS51257">
    <property type="entry name" value="PROKAR_LIPOPROTEIN"/>
    <property type="match status" value="1"/>
</dbReference>
<keyword evidence="4" id="KW-1185">Reference proteome</keyword>
<organism evidence="3 4">
    <name type="scientific">Streptomyces mashuensis</name>
    <dbReference type="NCBI Taxonomy" id="33904"/>
    <lineage>
        <taxon>Bacteria</taxon>
        <taxon>Bacillati</taxon>
        <taxon>Actinomycetota</taxon>
        <taxon>Actinomycetes</taxon>
        <taxon>Kitasatosporales</taxon>
        <taxon>Streptomycetaceae</taxon>
        <taxon>Streptomyces</taxon>
    </lineage>
</organism>
<evidence type="ECO:0000256" key="1">
    <source>
        <dbReference type="SAM" id="MobiDB-lite"/>
    </source>
</evidence>
<reference evidence="3" key="1">
    <citation type="journal article" date="2014" name="Int. J. Syst. Evol. Microbiol.">
        <title>Complete genome sequence of Corynebacterium casei LMG S-19264T (=DSM 44701T), isolated from a smear-ripened cheese.</title>
        <authorList>
            <consortium name="US DOE Joint Genome Institute (JGI-PGF)"/>
            <person name="Walter F."/>
            <person name="Albersmeier A."/>
            <person name="Kalinowski J."/>
            <person name="Ruckert C."/>
        </authorList>
    </citation>
    <scope>NUCLEOTIDE SEQUENCE</scope>
    <source>
        <strain evidence="3">JCM 4059</strain>
    </source>
</reference>
<feature type="signal peptide" evidence="2">
    <location>
        <begin position="1"/>
        <end position="25"/>
    </location>
</feature>
<feature type="region of interest" description="Disordered" evidence="1">
    <location>
        <begin position="105"/>
        <end position="135"/>
    </location>
</feature>